<dbReference type="STRING" id="27342.A0A0H2RV52"/>
<dbReference type="Gene3D" id="3.30.160.20">
    <property type="match status" value="1"/>
</dbReference>
<dbReference type="OrthoDB" id="309483at2759"/>
<dbReference type="GO" id="GO:0005743">
    <property type="term" value="C:mitochondrial inner membrane"/>
    <property type="evidence" value="ECO:0007669"/>
    <property type="project" value="UniProtKB-ARBA"/>
</dbReference>
<proteinExistence type="inferred from homology"/>
<dbReference type="Pfam" id="PF00333">
    <property type="entry name" value="Ribosomal_S5"/>
    <property type="match status" value="1"/>
</dbReference>
<dbReference type="InParanoid" id="A0A0H2RV52"/>
<evidence type="ECO:0000256" key="1">
    <source>
        <dbReference type="ARBA" id="ARBA00004173"/>
    </source>
</evidence>
<dbReference type="Proteomes" id="UP000053477">
    <property type="component" value="Unassembled WGS sequence"/>
</dbReference>
<dbReference type="GO" id="GO:0005763">
    <property type="term" value="C:mitochondrial small ribosomal subunit"/>
    <property type="evidence" value="ECO:0007669"/>
    <property type="project" value="UniProtKB-ARBA"/>
</dbReference>
<dbReference type="PROSITE" id="PS50881">
    <property type="entry name" value="S5_DSRBD"/>
    <property type="match status" value="1"/>
</dbReference>
<dbReference type="GO" id="GO:0003723">
    <property type="term" value="F:RNA binding"/>
    <property type="evidence" value="ECO:0007669"/>
    <property type="project" value="InterPro"/>
</dbReference>
<dbReference type="AlphaFoldDB" id="A0A0H2RV52"/>
<keyword evidence="5 8" id="KW-0687">Ribonucleoprotein</keyword>
<dbReference type="SUPFAM" id="SSF54768">
    <property type="entry name" value="dsRNA-binding domain-like"/>
    <property type="match status" value="1"/>
</dbReference>
<evidence type="ECO:0000256" key="7">
    <source>
        <dbReference type="ARBA" id="ARBA00041606"/>
    </source>
</evidence>
<feature type="compositionally biased region" description="Basic and acidic residues" evidence="10">
    <location>
        <begin position="312"/>
        <end position="331"/>
    </location>
</feature>
<accession>A0A0H2RV52</accession>
<dbReference type="EMBL" id="KQ085961">
    <property type="protein sequence ID" value="KLO13348.1"/>
    <property type="molecule type" value="Genomic_DNA"/>
</dbReference>
<evidence type="ECO:0000313" key="12">
    <source>
        <dbReference type="EMBL" id="KLO13348.1"/>
    </source>
</evidence>
<dbReference type="Gene3D" id="3.30.230.10">
    <property type="match status" value="1"/>
</dbReference>
<keyword evidence="3 8" id="KW-0689">Ribosomal protein</keyword>
<comment type="similarity">
    <text evidence="2 9">Belongs to the universal ribosomal protein uS5 family.</text>
</comment>
<feature type="domain" description="S5 DRBM" evidence="11">
    <location>
        <begin position="151"/>
        <end position="214"/>
    </location>
</feature>
<dbReference type="GO" id="GO:0003735">
    <property type="term" value="F:structural constituent of ribosome"/>
    <property type="evidence" value="ECO:0007669"/>
    <property type="project" value="UniProtKB-UniRule"/>
</dbReference>
<dbReference type="PANTHER" id="PTHR48277:SF1">
    <property type="entry name" value="MITOCHONDRIAL RIBOSOMAL PROTEIN S5"/>
    <property type="match status" value="1"/>
</dbReference>
<keyword evidence="4" id="KW-0496">Mitochondrion</keyword>
<evidence type="ECO:0000256" key="2">
    <source>
        <dbReference type="ARBA" id="ARBA00008945"/>
    </source>
</evidence>
<evidence type="ECO:0000256" key="3">
    <source>
        <dbReference type="ARBA" id="ARBA00022980"/>
    </source>
</evidence>
<sequence>MSRCSRLPVHRALRFQTAIAPQNTLKACVRFNSTSLPTHQEETETLSSSASSSLQAMESNAIKNTPFRRRRSLFSSVPPPNLMKPDPLFDSAFSMTMRGRRSKRLSRVNIRNDPSYASVDELKEIMEPPQKEEEKDAMKALPMTRDELDKLHQYPILVRRVTQQTGKGKKHRQYMLMVVGNGDGLVGYGEGKHDDFGVTQSKALIEAVRNMDYVERFEQRTIWTDMSIKVGATRILMRPRPVGFGLHCNPNIHQVLKAAGIKDISAKVWGSRNPINVVKATCMLIQAGNAPLSMGDGVGGKGRRLDAGSGMRSKDSVERERGRKLEHGRAW</sequence>
<comment type="subcellular location">
    <subcellularLocation>
        <location evidence="1">Mitochondrion</location>
    </subcellularLocation>
</comment>
<dbReference type="GO" id="GO:0006412">
    <property type="term" value="P:translation"/>
    <property type="evidence" value="ECO:0007669"/>
    <property type="project" value="InterPro"/>
</dbReference>
<dbReference type="Pfam" id="PF03719">
    <property type="entry name" value="Ribosomal_S5_C"/>
    <property type="match status" value="1"/>
</dbReference>
<dbReference type="PANTHER" id="PTHR48277">
    <property type="entry name" value="MITOCHONDRIAL RIBOSOMAL PROTEIN S5"/>
    <property type="match status" value="1"/>
</dbReference>
<organism evidence="12 13">
    <name type="scientific">Schizopora paradoxa</name>
    <dbReference type="NCBI Taxonomy" id="27342"/>
    <lineage>
        <taxon>Eukaryota</taxon>
        <taxon>Fungi</taxon>
        <taxon>Dikarya</taxon>
        <taxon>Basidiomycota</taxon>
        <taxon>Agaricomycotina</taxon>
        <taxon>Agaricomycetes</taxon>
        <taxon>Hymenochaetales</taxon>
        <taxon>Schizoporaceae</taxon>
        <taxon>Schizopora</taxon>
    </lineage>
</organism>
<reference evidence="12 13" key="1">
    <citation type="submission" date="2015-04" db="EMBL/GenBank/DDBJ databases">
        <title>Complete genome sequence of Schizopora paradoxa KUC8140, a cosmopolitan wood degrader in East Asia.</title>
        <authorList>
            <consortium name="DOE Joint Genome Institute"/>
            <person name="Min B."/>
            <person name="Park H."/>
            <person name="Jang Y."/>
            <person name="Kim J.-J."/>
            <person name="Kim K.H."/>
            <person name="Pangilinan J."/>
            <person name="Lipzen A."/>
            <person name="Riley R."/>
            <person name="Grigoriev I.V."/>
            <person name="Spatafora J.W."/>
            <person name="Choi I.-G."/>
        </authorList>
    </citation>
    <scope>NUCLEOTIDE SEQUENCE [LARGE SCALE GENOMIC DNA]</scope>
    <source>
        <strain evidence="12 13">KUC8140</strain>
    </source>
</reference>
<dbReference type="InterPro" id="IPR014721">
    <property type="entry name" value="Ribsml_uS5_D2-typ_fold_subgr"/>
</dbReference>
<evidence type="ECO:0000256" key="6">
    <source>
        <dbReference type="ARBA" id="ARBA00039335"/>
    </source>
</evidence>
<gene>
    <name evidence="12" type="ORF">SCHPADRAFT_904291</name>
</gene>
<protein>
    <recommendedName>
        <fullName evidence="6">Small ribosomal subunit protein uS5m</fullName>
    </recommendedName>
    <alternativeName>
        <fullName evidence="7">28S ribosomal protein S5, mitochondrial</fullName>
    </alternativeName>
</protein>
<evidence type="ECO:0000256" key="8">
    <source>
        <dbReference type="PROSITE-ProRule" id="PRU00268"/>
    </source>
</evidence>
<evidence type="ECO:0000256" key="9">
    <source>
        <dbReference type="RuleBase" id="RU003823"/>
    </source>
</evidence>
<dbReference type="InterPro" id="IPR020568">
    <property type="entry name" value="Ribosomal_Su5_D2-typ_SF"/>
</dbReference>
<name>A0A0H2RV52_9AGAM</name>
<dbReference type="InterPro" id="IPR000851">
    <property type="entry name" value="Ribosomal_uS5"/>
</dbReference>
<dbReference type="InterPro" id="IPR005324">
    <property type="entry name" value="Ribosomal_uS5_C"/>
</dbReference>
<feature type="region of interest" description="Disordered" evidence="10">
    <location>
        <begin position="296"/>
        <end position="331"/>
    </location>
</feature>
<evidence type="ECO:0000256" key="10">
    <source>
        <dbReference type="SAM" id="MobiDB-lite"/>
    </source>
</evidence>
<evidence type="ECO:0000259" key="11">
    <source>
        <dbReference type="PROSITE" id="PS50881"/>
    </source>
</evidence>
<keyword evidence="13" id="KW-1185">Reference proteome</keyword>
<evidence type="ECO:0000256" key="5">
    <source>
        <dbReference type="ARBA" id="ARBA00023274"/>
    </source>
</evidence>
<evidence type="ECO:0000313" key="13">
    <source>
        <dbReference type="Proteomes" id="UP000053477"/>
    </source>
</evidence>
<dbReference type="FunFam" id="3.30.230.10:FF:000002">
    <property type="entry name" value="30S ribosomal protein S5"/>
    <property type="match status" value="1"/>
</dbReference>
<evidence type="ECO:0000256" key="4">
    <source>
        <dbReference type="ARBA" id="ARBA00023128"/>
    </source>
</evidence>
<dbReference type="InterPro" id="IPR013810">
    <property type="entry name" value="Ribosomal_uS5_N"/>
</dbReference>
<dbReference type="FunFam" id="3.30.160.20:FF:000022">
    <property type="entry name" value="28S ribosomal protein S5, mitochondrial"/>
    <property type="match status" value="1"/>
</dbReference>
<dbReference type="SUPFAM" id="SSF54211">
    <property type="entry name" value="Ribosomal protein S5 domain 2-like"/>
    <property type="match status" value="1"/>
</dbReference>